<evidence type="ECO:0000256" key="1">
    <source>
        <dbReference type="ARBA" id="ARBA00001393"/>
    </source>
</evidence>
<comment type="caution">
    <text evidence="17">The sequence shown here is derived from an EMBL/GenBank/DDBJ whole genome shotgun (WGS) entry which is preliminary data.</text>
</comment>
<evidence type="ECO:0000313" key="17">
    <source>
        <dbReference type="EMBL" id="GAX29367.1"/>
    </source>
</evidence>
<dbReference type="Gene3D" id="1.20.1090.10">
    <property type="entry name" value="Dehydroquinate synthase-like - alpha domain"/>
    <property type="match status" value="1"/>
</dbReference>
<feature type="domain" description="3-dehydroquinate synthase C-terminal" evidence="16">
    <location>
        <begin position="232"/>
        <end position="378"/>
    </location>
</feature>
<evidence type="ECO:0000256" key="10">
    <source>
        <dbReference type="ARBA" id="ARBA00023141"/>
    </source>
</evidence>
<dbReference type="SUPFAM" id="SSF56796">
    <property type="entry name" value="Dehydroquinate synthase-like"/>
    <property type="match status" value="1"/>
</dbReference>
<dbReference type="InterPro" id="IPR050071">
    <property type="entry name" value="Dehydroquinate_synthase"/>
</dbReference>
<comment type="pathway">
    <text evidence="4">Metabolic intermediate biosynthesis; chorismate biosynthesis; chorismate from D-erythrose 4-phosphate and phosphoenolpyruvate: step 2/7.</text>
</comment>
<comment type="function">
    <text evidence="12">Catalyzes the second step in the shikimate pathway.</text>
</comment>
<dbReference type="AlphaFoldDB" id="A0A1Z5KT72"/>
<dbReference type="GO" id="GO:0009507">
    <property type="term" value="C:chloroplast"/>
    <property type="evidence" value="ECO:0007669"/>
    <property type="project" value="UniProtKB-SubCell"/>
</dbReference>
<evidence type="ECO:0000256" key="12">
    <source>
        <dbReference type="ARBA" id="ARBA00056090"/>
    </source>
</evidence>
<keyword evidence="10" id="KW-0057">Aromatic amino acid biosynthesis</keyword>
<sequence>MTAYIASFWMFFLSMVGGTNAWTTVSRPSSTALWSSLGSTLESKEQYDIVKVDLEDDRDYPIYIGTGYSEDESATLLQQHLAGKKVLLITNDRIAPMYLDHYKQLLSRNNRAEDIHTLVLPDGEEQKDMNNLQKILDRCLELGLDRKSTLVALGGGVIGDMVGFAAAVYLRGVAFVQIPTTVMAMVDSSVGGKTGVNHALGKNMIGAFHQPSCVFVNTATLETLPDRELQSGISEIIKYGLIRDAALFEWLEENMERLVQRDPAALRYAVVQSCLNKAAVVKADEKEADVRATLNLGHTFGHAIENGSGYGTWLHGEAVAIGIAMAARMSAQMGWIDESLLQRTMKLLERAKLPVALPPDSPMNRDTFLKLMSVDKKVANGQLRLILLKGELGNCVFTADFDEQAMLDTIDHFCEPCAVAK</sequence>
<evidence type="ECO:0000256" key="7">
    <source>
        <dbReference type="ARBA" id="ARBA00022605"/>
    </source>
</evidence>
<dbReference type="FunFam" id="1.20.1090.10:FF:000002">
    <property type="entry name" value="3-dehydroquinate synthase"/>
    <property type="match status" value="1"/>
</dbReference>
<dbReference type="InParanoid" id="A0A1Z5KT72"/>
<gene>
    <name evidence="17" type="ORF">FisN_16Hh195</name>
</gene>
<dbReference type="InterPro" id="IPR056179">
    <property type="entry name" value="DHQS_C"/>
</dbReference>
<dbReference type="GO" id="GO:0008652">
    <property type="term" value="P:amino acid biosynthetic process"/>
    <property type="evidence" value="ECO:0007669"/>
    <property type="project" value="UniProtKB-KW"/>
</dbReference>
<evidence type="ECO:0000256" key="11">
    <source>
        <dbReference type="ARBA" id="ARBA00023239"/>
    </source>
</evidence>
<dbReference type="CDD" id="cd08195">
    <property type="entry name" value="DHQS"/>
    <property type="match status" value="1"/>
</dbReference>
<keyword evidence="14" id="KW-0732">Signal</keyword>
<evidence type="ECO:0000256" key="3">
    <source>
        <dbReference type="ARBA" id="ARBA00004229"/>
    </source>
</evidence>
<evidence type="ECO:0000259" key="16">
    <source>
        <dbReference type="Pfam" id="PF24621"/>
    </source>
</evidence>
<comment type="cofactor">
    <cofactor evidence="2">
        <name>NAD(+)</name>
        <dbReference type="ChEBI" id="CHEBI:57540"/>
    </cofactor>
</comment>
<dbReference type="Proteomes" id="UP000198406">
    <property type="component" value="Unassembled WGS sequence"/>
</dbReference>
<dbReference type="NCBIfam" id="TIGR01357">
    <property type="entry name" value="aroB"/>
    <property type="match status" value="1"/>
</dbReference>
<dbReference type="InterPro" id="IPR030960">
    <property type="entry name" value="DHQS/DOIS_N"/>
</dbReference>
<evidence type="ECO:0000256" key="2">
    <source>
        <dbReference type="ARBA" id="ARBA00001911"/>
    </source>
</evidence>
<comment type="similarity">
    <text evidence="5">Belongs to the sugar phosphate cyclases superfamily. Dehydroquinate synthase family.</text>
</comment>
<keyword evidence="8" id="KW-0479">Metal-binding</keyword>
<feature type="domain" description="3-dehydroquinate synthase N-terminal" evidence="15">
    <location>
        <begin position="118"/>
        <end position="230"/>
    </location>
</feature>
<protein>
    <recommendedName>
        <fullName evidence="13">3-dehydroquinate synthase, chloroplastic</fullName>
        <ecNumber evidence="6">4.2.3.4</ecNumber>
    </recommendedName>
</protein>
<organism evidence="17 18">
    <name type="scientific">Fistulifera solaris</name>
    <name type="common">Oleaginous diatom</name>
    <dbReference type="NCBI Taxonomy" id="1519565"/>
    <lineage>
        <taxon>Eukaryota</taxon>
        <taxon>Sar</taxon>
        <taxon>Stramenopiles</taxon>
        <taxon>Ochrophyta</taxon>
        <taxon>Bacillariophyta</taxon>
        <taxon>Bacillariophyceae</taxon>
        <taxon>Bacillariophycidae</taxon>
        <taxon>Naviculales</taxon>
        <taxon>Naviculaceae</taxon>
        <taxon>Fistulifera</taxon>
    </lineage>
</organism>
<dbReference type="EMBL" id="BDSP01000289">
    <property type="protein sequence ID" value="GAX29367.1"/>
    <property type="molecule type" value="Genomic_DNA"/>
</dbReference>
<dbReference type="GO" id="GO:0046872">
    <property type="term" value="F:metal ion binding"/>
    <property type="evidence" value="ECO:0007669"/>
    <property type="project" value="UniProtKB-KW"/>
</dbReference>
<keyword evidence="18" id="KW-1185">Reference proteome</keyword>
<dbReference type="GO" id="GO:0003856">
    <property type="term" value="F:3-dehydroquinate synthase activity"/>
    <property type="evidence" value="ECO:0007669"/>
    <property type="project" value="UniProtKB-EC"/>
</dbReference>
<comment type="subcellular location">
    <subcellularLocation>
        <location evidence="3">Plastid</location>
        <location evidence="3">Chloroplast</location>
    </subcellularLocation>
</comment>
<dbReference type="PANTHER" id="PTHR43622">
    <property type="entry name" value="3-DEHYDROQUINATE SYNTHASE"/>
    <property type="match status" value="1"/>
</dbReference>
<proteinExistence type="inferred from homology"/>
<evidence type="ECO:0000256" key="13">
    <source>
        <dbReference type="ARBA" id="ARBA00068623"/>
    </source>
</evidence>
<evidence type="ECO:0000313" key="18">
    <source>
        <dbReference type="Proteomes" id="UP000198406"/>
    </source>
</evidence>
<dbReference type="HAMAP" id="MF_00110">
    <property type="entry name" value="DHQ_synthase"/>
    <property type="match status" value="1"/>
</dbReference>
<dbReference type="GO" id="GO:0009073">
    <property type="term" value="P:aromatic amino acid family biosynthetic process"/>
    <property type="evidence" value="ECO:0007669"/>
    <property type="project" value="UniProtKB-KW"/>
</dbReference>
<evidence type="ECO:0000256" key="5">
    <source>
        <dbReference type="ARBA" id="ARBA00005412"/>
    </source>
</evidence>
<dbReference type="Pfam" id="PF01761">
    <property type="entry name" value="DHQ_synthase"/>
    <property type="match status" value="1"/>
</dbReference>
<dbReference type="Gene3D" id="3.40.50.1970">
    <property type="match status" value="1"/>
</dbReference>
<evidence type="ECO:0000256" key="4">
    <source>
        <dbReference type="ARBA" id="ARBA00004661"/>
    </source>
</evidence>
<keyword evidence="7" id="KW-0028">Amino-acid biosynthesis</keyword>
<feature type="chain" id="PRO_5013142788" description="3-dehydroquinate synthase, chloroplastic" evidence="14">
    <location>
        <begin position="22"/>
        <end position="421"/>
    </location>
</feature>
<dbReference type="FunFam" id="3.40.50.1970:FF:000001">
    <property type="entry name" value="3-dehydroquinate synthase"/>
    <property type="match status" value="1"/>
</dbReference>
<evidence type="ECO:0000259" key="15">
    <source>
        <dbReference type="Pfam" id="PF01761"/>
    </source>
</evidence>
<evidence type="ECO:0000256" key="14">
    <source>
        <dbReference type="SAM" id="SignalP"/>
    </source>
</evidence>
<keyword evidence="9" id="KW-0520">NAD</keyword>
<evidence type="ECO:0000256" key="6">
    <source>
        <dbReference type="ARBA" id="ARBA00013031"/>
    </source>
</evidence>
<dbReference type="InterPro" id="IPR016037">
    <property type="entry name" value="DHQ_synth_AroB"/>
</dbReference>
<dbReference type="OrthoDB" id="197068at2759"/>
<dbReference type="EC" id="4.2.3.4" evidence="6"/>
<feature type="signal peptide" evidence="14">
    <location>
        <begin position="1"/>
        <end position="21"/>
    </location>
</feature>
<accession>A0A1Z5KT72</accession>
<comment type="catalytic activity">
    <reaction evidence="1">
        <text>7-phospho-2-dehydro-3-deoxy-D-arabino-heptonate = 3-dehydroquinate + phosphate</text>
        <dbReference type="Rhea" id="RHEA:21968"/>
        <dbReference type="ChEBI" id="CHEBI:32364"/>
        <dbReference type="ChEBI" id="CHEBI:43474"/>
        <dbReference type="ChEBI" id="CHEBI:58394"/>
        <dbReference type="EC" id="4.2.3.4"/>
    </reaction>
</comment>
<evidence type="ECO:0000256" key="8">
    <source>
        <dbReference type="ARBA" id="ARBA00022723"/>
    </source>
</evidence>
<dbReference type="GO" id="GO:0009423">
    <property type="term" value="P:chorismate biosynthetic process"/>
    <property type="evidence" value="ECO:0007669"/>
    <property type="project" value="UniProtKB-ARBA"/>
</dbReference>
<dbReference type="Pfam" id="PF24621">
    <property type="entry name" value="DHQS_C"/>
    <property type="match status" value="1"/>
</dbReference>
<keyword evidence="11 17" id="KW-0456">Lyase</keyword>
<reference evidence="17 18" key="1">
    <citation type="journal article" date="2015" name="Plant Cell">
        <title>Oil accumulation by the oleaginous diatom Fistulifera solaris as revealed by the genome and transcriptome.</title>
        <authorList>
            <person name="Tanaka T."/>
            <person name="Maeda Y."/>
            <person name="Veluchamy A."/>
            <person name="Tanaka M."/>
            <person name="Abida H."/>
            <person name="Marechal E."/>
            <person name="Bowler C."/>
            <person name="Muto M."/>
            <person name="Sunaga Y."/>
            <person name="Tanaka M."/>
            <person name="Yoshino T."/>
            <person name="Taniguchi T."/>
            <person name="Fukuda Y."/>
            <person name="Nemoto M."/>
            <person name="Matsumoto M."/>
            <person name="Wong P.S."/>
            <person name="Aburatani S."/>
            <person name="Fujibuchi W."/>
        </authorList>
    </citation>
    <scope>NUCLEOTIDE SEQUENCE [LARGE SCALE GENOMIC DNA]</scope>
    <source>
        <strain evidence="17 18">JPCC DA0580</strain>
    </source>
</reference>
<evidence type="ECO:0000256" key="9">
    <source>
        <dbReference type="ARBA" id="ARBA00023027"/>
    </source>
</evidence>
<name>A0A1Z5KT72_FISSO</name>
<dbReference type="PANTHER" id="PTHR43622:SF7">
    <property type="entry name" value="3-DEHYDROQUINATE SYNTHASE, CHLOROPLASTIC"/>
    <property type="match status" value="1"/>
</dbReference>